<protein>
    <submittedName>
        <fullName evidence="2">Type-2 ice-structuring protein</fullName>
    </submittedName>
</protein>
<dbReference type="PANTHER" id="PTHR45784">
    <property type="entry name" value="C-TYPE LECTIN DOMAIN FAMILY 20 MEMBER A-RELATED"/>
    <property type="match status" value="1"/>
</dbReference>
<dbReference type="EMBL" id="JASDAP010000015">
    <property type="protein sequence ID" value="KAK1891033.1"/>
    <property type="molecule type" value="Genomic_DNA"/>
</dbReference>
<feature type="domain" description="C-type lectin" evidence="1">
    <location>
        <begin position="38"/>
        <end position="71"/>
    </location>
</feature>
<dbReference type="Proteomes" id="UP001228049">
    <property type="component" value="Unassembled WGS sequence"/>
</dbReference>
<dbReference type="PANTHER" id="PTHR45784:SF3">
    <property type="entry name" value="C-TYPE LECTIN DOMAIN FAMILY 4 MEMBER K-LIKE-RELATED"/>
    <property type="match status" value="1"/>
</dbReference>
<sequence length="77" mass="9008">MMWTYDRKWYDWYCPTLYKAACVDVKGPNATFVFSPSTMNWTDAQSYCRKDHTDLASVRNLEENQQLLDMVSARGDA</sequence>
<organism evidence="2 3">
    <name type="scientific">Dissostichus eleginoides</name>
    <name type="common">Patagonian toothfish</name>
    <name type="synonym">Dissostichus amissus</name>
    <dbReference type="NCBI Taxonomy" id="100907"/>
    <lineage>
        <taxon>Eukaryota</taxon>
        <taxon>Metazoa</taxon>
        <taxon>Chordata</taxon>
        <taxon>Craniata</taxon>
        <taxon>Vertebrata</taxon>
        <taxon>Euteleostomi</taxon>
        <taxon>Actinopterygii</taxon>
        <taxon>Neopterygii</taxon>
        <taxon>Teleostei</taxon>
        <taxon>Neoteleostei</taxon>
        <taxon>Acanthomorphata</taxon>
        <taxon>Eupercaria</taxon>
        <taxon>Perciformes</taxon>
        <taxon>Notothenioidei</taxon>
        <taxon>Nototheniidae</taxon>
        <taxon>Dissostichus</taxon>
    </lineage>
</organism>
<dbReference type="SUPFAM" id="SSF56436">
    <property type="entry name" value="C-type lectin-like"/>
    <property type="match status" value="1"/>
</dbReference>
<gene>
    <name evidence="2" type="ORF">KUDE01_009863</name>
</gene>
<keyword evidence="3" id="KW-1185">Reference proteome</keyword>
<accession>A0AAD9F346</accession>
<dbReference type="AlphaFoldDB" id="A0AAD9F346"/>
<dbReference type="Gene3D" id="3.10.100.10">
    <property type="entry name" value="Mannose-Binding Protein A, subunit A"/>
    <property type="match status" value="1"/>
</dbReference>
<comment type="caution">
    <text evidence="2">The sequence shown here is derived from an EMBL/GenBank/DDBJ whole genome shotgun (WGS) entry which is preliminary data.</text>
</comment>
<dbReference type="InterPro" id="IPR016186">
    <property type="entry name" value="C-type_lectin-like/link_sf"/>
</dbReference>
<reference evidence="2" key="1">
    <citation type="submission" date="2023-04" db="EMBL/GenBank/DDBJ databases">
        <title>Chromosome-level genome of Chaenocephalus aceratus.</title>
        <authorList>
            <person name="Park H."/>
        </authorList>
    </citation>
    <scope>NUCLEOTIDE SEQUENCE</scope>
    <source>
        <strain evidence="2">DE</strain>
        <tissue evidence="2">Muscle</tissue>
    </source>
</reference>
<evidence type="ECO:0000313" key="3">
    <source>
        <dbReference type="Proteomes" id="UP001228049"/>
    </source>
</evidence>
<dbReference type="InterPro" id="IPR016187">
    <property type="entry name" value="CTDL_fold"/>
</dbReference>
<name>A0AAD9F346_DISEL</name>
<dbReference type="Pfam" id="PF00059">
    <property type="entry name" value="Lectin_C"/>
    <property type="match status" value="1"/>
</dbReference>
<evidence type="ECO:0000259" key="1">
    <source>
        <dbReference type="Pfam" id="PF00059"/>
    </source>
</evidence>
<evidence type="ECO:0000313" key="2">
    <source>
        <dbReference type="EMBL" id="KAK1891033.1"/>
    </source>
</evidence>
<proteinExistence type="predicted"/>
<dbReference type="InterPro" id="IPR001304">
    <property type="entry name" value="C-type_lectin-like"/>
</dbReference>